<dbReference type="PANTHER" id="PTHR24045:SF0">
    <property type="entry name" value="N-ACETYLGLUCOSAMINE-1-PHOSPHOTRANSFERASE SUBUNITS ALPHA_BETA"/>
    <property type="match status" value="1"/>
</dbReference>
<evidence type="ECO:0000256" key="2">
    <source>
        <dbReference type="ARBA" id="ARBA00022679"/>
    </source>
</evidence>
<comment type="caution">
    <text evidence="6">The sequence shown here is derived from an EMBL/GenBank/DDBJ whole genome shotgun (WGS) entry which is preliminary data.</text>
</comment>
<dbReference type="Proteomes" id="UP001485043">
    <property type="component" value="Unassembled WGS sequence"/>
</dbReference>
<dbReference type="AlphaFoldDB" id="A0AAW1TEY0"/>
<dbReference type="GO" id="GO:0005794">
    <property type="term" value="C:Golgi apparatus"/>
    <property type="evidence" value="ECO:0007669"/>
    <property type="project" value="TreeGrafter"/>
</dbReference>
<dbReference type="PANTHER" id="PTHR24045">
    <property type="match status" value="1"/>
</dbReference>
<keyword evidence="3" id="KW-1133">Transmembrane helix</keyword>
<organism evidence="6 7">
    <name type="scientific">Apatococcus fuscideae</name>
    <dbReference type="NCBI Taxonomy" id="2026836"/>
    <lineage>
        <taxon>Eukaryota</taxon>
        <taxon>Viridiplantae</taxon>
        <taxon>Chlorophyta</taxon>
        <taxon>core chlorophytes</taxon>
        <taxon>Trebouxiophyceae</taxon>
        <taxon>Chlorellales</taxon>
        <taxon>Chlorellaceae</taxon>
        <taxon>Apatococcus</taxon>
    </lineage>
</organism>
<keyword evidence="2" id="KW-0808">Transferase</keyword>
<dbReference type="InterPro" id="IPR021520">
    <property type="entry name" value="Stealth_CR2"/>
</dbReference>
<keyword evidence="7" id="KW-1185">Reference proteome</keyword>
<sequence>MGGRLRSGCDKAVQRHILSLASSRTGLVLSVLALLIWSVLLVNLGGTWSRPEPAWAPSEPIDAVYTWVNGSDPLFVASKLSYKHIELQETDNHQDAVQIHVESEDSRFRDNDELRYSLRSLERNAPWLRHIYIVTNGQVPTWLDRSNRRVSIVTHDQIFVNKSHLPTFSSSAIEVHLHRIRGLSSKFLYFNDDVFLMKPIYPDDFWTQSGGQKLFYSWMSLPVPMDATRSGWVMVSVTCPAMSRPVPLTAATVPMSLAAADMPRRSGAPQTAC</sequence>
<comment type="similarity">
    <text evidence="1">Belongs to the stealth family.</text>
</comment>
<keyword evidence="3" id="KW-0472">Membrane</keyword>
<name>A0AAW1TEY0_9CHLO</name>
<evidence type="ECO:0000313" key="6">
    <source>
        <dbReference type="EMBL" id="KAK9868120.1"/>
    </source>
</evidence>
<evidence type="ECO:0000259" key="5">
    <source>
        <dbReference type="Pfam" id="PF17101"/>
    </source>
</evidence>
<feature type="transmembrane region" description="Helical" evidence="3">
    <location>
        <begin position="21"/>
        <end position="42"/>
    </location>
</feature>
<evidence type="ECO:0000256" key="3">
    <source>
        <dbReference type="SAM" id="Phobius"/>
    </source>
</evidence>
<proteinExistence type="inferred from homology"/>
<gene>
    <name evidence="6" type="ORF">WJX84_006289</name>
</gene>
<keyword evidence="3" id="KW-0812">Transmembrane</keyword>
<dbReference type="InterPro" id="IPR031358">
    <property type="entry name" value="Stealth_CR1"/>
</dbReference>
<feature type="domain" description="Stealth protein CR2 conserved region 2" evidence="4">
    <location>
        <begin position="107"/>
        <end position="213"/>
    </location>
</feature>
<dbReference type="Pfam" id="PF11380">
    <property type="entry name" value="Stealth_CR2"/>
    <property type="match status" value="1"/>
</dbReference>
<evidence type="ECO:0000313" key="7">
    <source>
        <dbReference type="Proteomes" id="UP001485043"/>
    </source>
</evidence>
<evidence type="ECO:0000256" key="1">
    <source>
        <dbReference type="ARBA" id="ARBA00007583"/>
    </source>
</evidence>
<evidence type="ECO:0000259" key="4">
    <source>
        <dbReference type="Pfam" id="PF11380"/>
    </source>
</evidence>
<protein>
    <submittedName>
        <fullName evidence="6">Uncharacterized protein</fullName>
    </submittedName>
</protein>
<dbReference type="InterPro" id="IPR047141">
    <property type="entry name" value="Stealth"/>
</dbReference>
<dbReference type="GO" id="GO:0016772">
    <property type="term" value="F:transferase activity, transferring phosphorus-containing groups"/>
    <property type="evidence" value="ECO:0007669"/>
    <property type="project" value="InterPro"/>
</dbReference>
<dbReference type="EMBL" id="JALJOV010000044">
    <property type="protein sequence ID" value="KAK9868120.1"/>
    <property type="molecule type" value="Genomic_DNA"/>
</dbReference>
<accession>A0AAW1TEY0</accession>
<reference evidence="6 7" key="1">
    <citation type="journal article" date="2024" name="Nat. Commun.">
        <title>Phylogenomics reveals the evolutionary origins of lichenization in chlorophyte algae.</title>
        <authorList>
            <person name="Puginier C."/>
            <person name="Libourel C."/>
            <person name="Otte J."/>
            <person name="Skaloud P."/>
            <person name="Haon M."/>
            <person name="Grisel S."/>
            <person name="Petersen M."/>
            <person name="Berrin J.G."/>
            <person name="Delaux P.M."/>
            <person name="Dal Grande F."/>
            <person name="Keller J."/>
        </authorList>
    </citation>
    <scope>NUCLEOTIDE SEQUENCE [LARGE SCALE GENOMIC DNA]</scope>
    <source>
        <strain evidence="6 7">SAG 2523</strain>
    </source>
</reference>
<dbReference type="Pfam" id="PF17101">
    <property type="entry name" value="Stealth_CR1"/>
    <property type="match status" value="1"/>
</dbReference>
<feature type="domain" description="Stealth protein CR1 conserved region 1" evidence="5">
    <location>
        <begin position="59"/>
        <end position="83"/>
    </location>
</feature>